<comment type="caution">
    <text evidence="9">The sequence shown here is derived from an EMBL/GenBank/DDBJ whole genome shotgun (WGS) entry which is preliminary data.</text>
</comment>
<evidence type="ECO:0000256" key="7">
    <source>
        <dbReference type="SAM" id="Phobius"/>
    </source>
</evidence>
<evidence type="ECO:0000313" key="9">
    <source>
        <dbReference type="EMBL" id="OJJ17389.1"/>
    </source>
</evidence>
<evidence type="ECO:0000259" key="8">
    <source>
        <dbReference type="PROSITE" id="PS50109"/>
    </source>
</evidence>
<dbReference type="GO" id="GO:0016036">
    <property type="term" value="P:cellular response to phosphate starvation"/>
    <property type="evidence" value="ECO:0007669"/>
    <property type="project" value="TreeGrafter"/>
</dbReference>
<dbReference type="PANTHER" id="PTHR45453">
    <property type="entry name" value="PHOSPHATE REGULON SENSOR PROTEIN PHOR"/>
    <property type="match status" value="1"/>
</dbReference>
<dbReference type="InterPro" id="IPR004358">
    <property type="entry name" value="Sig_transdc_His_kin-like_C"/>
</dbReference>
<dbReference type="PANTHER" id="PTHR45453:SF1">
    <property type="entry name" value="PHOSPHATE REGULON SENSOR PROTEIN PHOR"/>
    <property type="match status" value="1"/>
</dbReference>
<evidence type="ECO:0000256" key="3">
    <source>
        <dbReference type="ARBA" id="ARBA00022553"/>
    </source>
</evidence>
<evidence type="ECO:0000256" key="4">
    <source>
        <dbReference type="ARBA" id="ARBA00022679"/>
    </source>
</evidence>
<dbReference type="EC" id="2.7.13.3" evidence="2"/>
<dbReference type="SUPFAM" id="SSF55874">
    <property type="entry name" value="ATPase domain of HSP90 chaperone/DNA topoisomerase II/histidine kinase"/>
    <property type="match status" value="1"/>
</dbReference>
<keyword evidence="6" id="KW-0902">Two-component regulatory system</keyword>
<gene>
    <name evidence="9" type="ORF">BI308_22780</name>
</gene>
<evidence type="ECO:0000256" key="6">
    <source>
        <dbReference type="ARBA" id="ARBA00023012"/>
    </source>
</evidence>
<keyword evidence="4" id="KW-0808">Transferase</keyword>
<keyword evidence="7" id="KW-0472">Membrane</keyword>
<feature type="domain" description="Histidine kinase" evidence="8">
    <location>
        <begin position="236"/>
        <end position="454"/>
    </location>
</feature>
<dbReference type="NCBIfam" id="NF041735">
    <property type="entry name" value="hist_kin_RppB"/>
    <property type="match status" value="1"/>
</dbReference>
<feature type="transmembrane region" description="Helical" evidence="7">
    <location>
        <begin position="15"/>
        <end position="37"/>
    </location>
</feature>
<keyword evidence="3" id="KW-0597">Phosphoprotein</keyword>
<keyword evidence="5 9" id="KW-0418">Kinase</keyword>
<dbReference type="InterPro" id="IPR050351">
    <property type="entry name" value="BphY/WalK/GraS-like"/>
</dbReference>
<dbReference type="Gene3D" id="3.30.565.10">
    <property type="entry name" value="Histidine kinase-like ATPase, C-terminal domain"/>
    <property type="match status" value="1"/>
</dbReference>
<dbReference type="PRINTS" id="PR00344">
    <property type="entry name" value="BCTRLSENSOR"/>
</dbReference>
<sequence>MKSSPLFRHSRLRLAFWYALVMGAILSVSALGMYRSLVRSNWQAMEREMESIAGTLHDSLEPMLPASENPTTVLRQILPELCLVGQPCNFNPTLIERHTIGISDRSTYFLRLFNHQGQLLAFSPNQPANLSGILKDTPWQTLTSEGIRYHQFTIILHCAYPHSVGDRHNHKSSWGYLQLGRTLQPFDAEVRRIQTILAIGFPLILGIVVMSSWWLSGLAMQPIYQSYQQQQQFTANAAHELRSPLANLLATIEAMLRIPSSKPEDLTPMLHTLERQGRRLSHLITDLLLLTRLEDRVPSNSFQYCCLNDLVGDLVEEFSEVAMRADIDLIEQIPDRSIQVLGDDSQLYRLVSNLIANAIQYTPSKGQVVVSLTVKERQALIQVRDTGIGIAKEEQPRIFDRFYRVDSDRARTTGGTGLGLAIARAIAHHHQGDLTVTSQLGQGSLFTIALTLIHS</sequence>
<keyword evidence="10" id="KW-1185">Reference proteome</keyword>
<dbReference type="Pfam" id="PF00512">
    <property type="entry name" value="HisKA"/>
    <property type="match status" value="1"/>
</dbReference>
<proteinExistence type="predicted"/>
<dbReference type="FunFam" id="3.30.565.10:FF:000049">
    <property type="entry name" value="Two-component sensor histidine kinase"/>
    <property type="match status" value="1"/>
</dbReference>
<feature type="transmembrane region" description="Helical" evidence="7">
    <location>
        <begin position="196"/>
        <end position="215"/>
    </location>
</feature>
<keyword evidence="7" id="KW-0812">Transmembrane</keyword>
<organism evidence="9 10">
    <name type="scientific">Roseofilum reptotaenium AO1-A</name>
    <dbReference type="NCBI Taxonomy" id="1925591"/>
    <lineage>
        <taxon>Bacteria</taxon>
        <taxon>Bacillati</taxon>
        <taxon>Cyanobacteriota</taxon>
        <taxon>Cyanophyceae</taxon>
        <taxon>Desertifilales</taxon>
        <taxon>Desertifilaceae</taxon>
        <taxon>Roseofilum</taxon>
    </lineage>
</organism>
<dbReference type="AlphaFoldDB" id="A0A1L9QKZ9"/>
<reference evidence="9" key="1">
    <citation type="submission" date="2016-10" db="EMBL/GenBank/DDBJ databases">
        <title>CRISPR-Cas defence system in Roseofilum reptotaenium: evidence of a bacteriophage-cyanobacterium arms race in the coral black band disease.</title>
        <authorList>
            <person name="Buerger P."/>
            <person name="Wood-Charlson E.M."/>
            <person name="Weynberg K.D."/>
            <person name="Willis B."/>
            <person name="Van Oppen M.J."/>
        </authorList>
    </citation>
    <scope>NUCLEOTIDE SEQUENCE [LARGE SCALE GENOMIC DNA]</scope>
    <source>
        <strain evidence="9">AO1-A</strain>
    </source>
</reference>
<dbReference type="PROSITE" id="PS50109">
    <property type="entry name" value="HIS_KIN"/>
    <property type="match status" value="1"/>
</dbReference>
<dbReference type="InterPro" id="IPR036890">
    <property type="entry name" value="HATPase_C_sf"/>
</dbReference>
<dbReference type="CDD" id="cd00082">
    <property type="entry name" value="HisKA"/>
    <property type="match status" value="1"/>
</dbReference>
<evidence type="ECO:0000256" key="1">
    <source>
        <dbReference type="ARBA" id="ARBA00000085"/>
    </source>
</evidence>
<dbReference type="SMART" id="SM00388">
    <property type="entry name" value="HisKA"/>
    <property type="match status" value="1"/>
</dbReference>
<dbReference type="GO" id="GO:0004721">
    <property type="term" value="F:phosphoprotein phosphatase activity"/>
    <property type="evidence" value="ECO:0007669"/>
    <property type="project" value="TreeGrafter"/>
</dbReference>
<dbReference type="InterPro" id="IPR003661">
    <property type="entry name" value="HisK_dim/P_dom"/>
</dbReference>
<dbReference type="InterPro" id="IPR049835">
    <property type="entry name" value="RppB"/>
</dbReference>
<dbReference type="CDD" id="cd00075">
    <property type="entry name" value="HATPase"/>
    <property type="match status" value="1"/>
</dbReference>
<dbReference type="InterPro" id="IPR003594">
    <property type="entry name" value="HATPase_dom"/>
</dbReference>
<dbReference type="InterPro" id="IPR036097">
    <property type="entry name" value="HisK_dim/P_sf"/>
</dbReference>
<dbReference type="GO" id="GO:0000155">
    <property type="term" value="F:phosphorelay sensor kinase activity"/>
    <property type="evidence" value="ECO:0007669"/>
    <property type="project" value="InterPro"/>
</dbReference>
<protein>
    <recommendedName>
        <fullName evidence="2">histidine kinase</fullName>
        <ecNumber evidence="2">2.7.13.3</ecNumber>
    </recommendedName>
</protein>
<dbReference type="Gene3D" id="1.10.287.130">
    <property type="match status" value="1"/>
</dbReference>
<keyword evidence="7" id="KW-1133">Transmembrane helix</keyword>
<dbReference type="Proteomes" id="UP000183940">
    <property type="component" value="Unassembled WGS sequence"/>
</dbReference>
<dbReference type="STRING" id="1925591.BI308_22780"/>
<dbReference type="Pfam" id="PF02518">
    <property type="entry name" value="HATPase_c"/>
    <property type="match status" value="1"/>
</dbReference>
<dbReference type="SMART" id="SM00387">
    <property type="entry name" value="HATPase_c"/>
    <property type="match status" value="1"/>
</dbReference>
<accession>A0A1L9QKZ9</accession>
<dbReference type="InterPro" id="IPR005467">
    <property type="entry name" value="His_kinase_dom"/>
</dbReference>
<dbReference type="SUPFAM" id="SSF47384">
    <property type="entry name" value="Homodimeric domain of signal transducing histidine kinase"/>
    <property type="match status" value="1"/>
</dbReference>
<dbReference type="EMBL" id="MLAW01000059">
    <property type="protein sequence ID" value="OJJ17389.1"/>
    <property type="molecule type" value="Genomic_DNA"/>
</dbReference>
<evidence type="ECO:0000313" key="10">
    <source>
        <dbReference type="Proteomes" id="UP000183940"/>
    </source>
</evidence>
<dbReference type="GO" id="GO:0005886">
    <property type="term" value="C:plasma membrane"/>
    <property type="evidence" value="ECO:0007669"/>
    <property type="project" value="TreeGrafter"/>
</dbReference>
<name>A0A1L9QKZ9_9CYAN</name>
<evidence type="ECO:0000256" key="5">
    <source>
        <dbReference type="ARBA" id="ARBA00022777"/>
    </source>
</evidence>
<evidence type="ECO:0000256" key="2">
    <source>
        <dbReference type="ARBA" id="ARBA00012438"/>
    </source>
</evidence>
<comment type="catalytic activity">
    <reaction evidence="1">
        <text>ATP + protein L-histidine = ADP + protein N-phospho-L-histidine.</text>
        <dbReference type="EC" id="2.7.13.3"/>
    </reaction>
</comment>